<sequence>MNDGARNEDSGGGLRARRREATYAALTAEARRLTAERTLSGFTVEEIADAVGVSRRTVFNYFQTKEDAVLGVRDEDLLAEHREAFLDTADRQDLPGALRDLVLATFDAMEHVPTDGEELIELMHGEPALLRRMDRLHADRHRQLAALIAEREGLDAEDAFAATAAGLVGHLVMSTMRELAEEPLRPADADPADPVDSAGAAGAPSGLGGPAEAPSRARLRQLLAARFEHARRLFG</sequence>
<dbReference type="Gene3D" id="1.10.357.10">
    <property type="entry name" value="Tetracycline Repressor, domain 2"/>
    <property type="match status" value="1"/>
</dbReference>
<dbReference type="PANTHER" id="PTHR30055:SF234">
    <property type="entry name" value="HTH-TYPE TRANSCRIPTIONAL REGULATOR BETI"/>
    <property type="match status" value="1"/>
</dbReference>
<dbReference type="PROSITE" id="PS50977">
    <property type="entry name" value="HTH_TETR_2"/>
    <property type="match status" value="1"/>
</dbReference>
<dbReference type="InterPro" id="IPR041347">
    <property type="entry name" value="MftR_C"/>
</dbReference>
<dbReference type="InterPro" id="IPR001647">
    <property type="entry name" value="HTH_TetR"/>
</dbReference>
<keyword evidence="2 4" id="KW-0238">DNA-binding</keyword>
<reference evidence="8" key="1">
    <citation type="journal article" date="2019" name="Int. J. Syst. Evol. Microbiol.">
        <title>The Global Catalogue of Microorganisms (GCM) 10K type strain sequencing project: providing services to taxonomists for standard genome sequencing and annotation.</title>
        <authorList>
            <consortium name="The Broad Institute Genomics Platform"/>
            <consortium name="The Broad Institute Genome Sequencing Center for Infectious Disease"/>
            <person name="Wu L."/>
            <person name="Ma J."/>
        </authorList>
    </citation>
    <scope>NUCLEOTIDE SEQUENCE [LARGE SCALE GENOMIC DNA]</scope>
    <source>
        <strain evidence="8">JCM 11483</strain>
    </source>
</reference>
<accession>A0ABP6R963</accession>
<proteinExistence type="predicted"/>
<evidence type="ECO:0000256" key="5">
    <source>
        <dbReference type="SAM" id="MobiDB-lite"/>
    </source>
</evidence>
<evidence type="ECO:0000256" key="4">
    <source>
        <dbReference type="PROSITE-ProRule" id="PRU00335"/>
    </source>
</evidence>
<feature type="DNA-binding region" description="H-T-H motif" evidence="4">
    <location>
        <begin position="43"/>
        <end position="62"/>
    </location>
</feature>
<dbReference type="Pfam" id="PF00440">
    <property type="entry name" value="TetR_N"/>
    <property type="match status" value="1"/>
</dbReference>
<comment type="caution">
    <text evidence="7">The sequence shown here is derived from an EMBL/GenBank/DDBJ whole genome shotgun (WGS) entry which is preliminary data.</text>
</comment>
<evidence type="ECO:0000259" key="6">
    <source>
        <dbReference type="PROSITE" id="PS50977"/>
    </source>
</evidence>
<protein>
    <recommendedName>
        <fullName evidence="6">HTH tetR-type domain-containing protein</fullName>
    </recommendedName>
</protein>
<keyword evidence="3" id="KW-0804">Transcription</keyword>
<dbReference type="SUPFAM" id="SSF46689">
    <property type="entry name" value="Homeodomain-like"/>
    <property type="match status" value="1"/>
</dbReference>
<dbReference type="PANTHER" id="PTHR30055">
    <property type="entry name" value="HTH-TYPE TRANSCRIPTIONAL REGULATOR RUTR"/>
    <property type="match status" value="1"/>
</dbReference>
<dbReference type="Proteomes" id="UP001501736">
    <property type="component" value="Unassembled WGS sequence"/>
</dbReference>
<organism evidence="7 8">
    <name type="scientific">Nesterenkonia halobia</name>
    <dbReference type="NCBI Taxonomy" id="37922"/>
    <lineage>
        <taxon>Bacteria</taxon>
        <taxon>Bacillati</taxon>
        <taxon>Actinomycetota</taxon>
        <taxon>Actinomycetes</taxon>
        <taxon>Micrococcales</taxon>
        <taxon>Micrococcaceae</taxon>
        <taxon>Nesterenkonia</taxon>
    </lineage>
</organism>
<evidence type="ECO:0000313" key="8">
    <source>
        <dbReference type="Proteomes" id="UP001501736"/>
    </source>
</evidence>
<dbReference type="InterPro" id="IPR050109">
    <property type="entry name" value="HTH-type_TetR-like_transc_reg"/>
</dbReference>
<dbReference type="Pfam" id="PF17754">
    <property type="entry name" value="TetR_C_14"/>
    <property type="match status" value="1"/>
</dbReference>
<feature type="compositionally biased region" description="Low complexity" evidence="5">
    <location>
        <begin position="192"/>
        <end position="214"/>
    </location>
</feature>
<feature type="domain" description="HTH tetR-type" evidence="6">
    <location>
        <begin position="20"/>
        <end position="80"/>
    </location>
</feature>
<evidence type="ECO:0000256" key="2">
    <source>
        <dbReference type="ARBA" id="ARBA00023125"/>
    </source>
</evidence>
<evidence type="ECO:0000313" key="7">
    <source>
        <dbReference type="EMBL" id="GAA3281437.1"/>
    </source>
</evidence>
<keyword evidence="1" id="KW-0805">Transcription regulation</keyword>
<gene>
    <name evidence="7" type="ORF">GCM10020260_06950</name>
</gene>
<name>A0ABP6R963_9MICC</name>
<feature type="region of interest" description="Disordered" evidence="5">
    <location>
        <begin position="186"/>
        <end position="214"/>
    </location>
</feature>
<dbReference type="EMBL" id="BAAAYG010000003">
    <property type="protein sequence ID" value="GAA3281437.1"/>
    <property type="molecule type" value="Genomic_DNA"/>
</dbReference>
<evidence type="ECO:0000256" key="1">
    <source>
        <dbReference type="ARBA" id="ARBA00023015"/>
    </source>
</evidence>
<dbReference type="RefSeq" id="WP_344718222.1">
    <property type="nucleotide sequence ID" value="NZ_BAAAYG010000003.1"/>
</dbReference>
<dbReference type="InterPro" id="IPR009057">
    <property type="entry name" value="Homeodomain-like_sf"/>
</dbReference>
<evidence type="ECO:0000256" key="3">
    <source>
        <dbReference type="ARBA" id="ARBA00023163"/>
    </source>
</evidence>
<keyword evidence="8" id="KW-1185">Reference proteome</keyword>